<dbReference type="SMART" id="SM01059">
    <property type="entry name" value="CAT"/>
    <property type="match status" value="1"/>
</dbReference>
<reference evidence="11 12" key="1">
    <citation type="submission" date="2020-01" db="EMBL/GenBank/DDBJ databases">
        <title>Glutamicibacter soli M275.</title>
        <authorList>
            <person name="Meng X."/>
        </authorList>
    </citation>
    <scope>NUCLEOTIDE SEQUENCE [LARGE SCALE GENOMIC DNA]</scope>
    <source>
        <strain evidence="11 12">M275</strain>
    </source>
</reference>
<evidence type="ECO:0000256" key="9">
    <source>
        <dbReference type="RuleBase" id="RU000503"/>
    </source>
</evidence>
<dbReference type="PANTHER" id="PTHR38474">
    <property type="entry name" value="SLR0299 PROTEIN"/>
    <property type="match status" value="1"/>
</dbReference>
<sequence length="217" mass="24832">MSNLIPFDVDKWSRREHFHHYRQVVPCTYSMCVELDATDFVEELRKTSWKTYIAQIWAIATIVNRHHEFRMALTEDGQLGVWGEVHPSFTIFNRVQETFSSVWVPYDTDFSLFHAAAASAIREYSGGTTLFPQGSPPSNLFDVSSIPWASFTGFNLNVVGVTDHFAPIFTLGRYIEKHGQTILPLAVQVHHAVVDGFHVARLVDELQALIRDSRWLH</sequence>
<evidence type="ECO:0000256" key="2">
    <source>
        <dbReference type="ARBA" id="ARBA00010571"/>
    </source>
</evidence>
<keyword evidence="7 9" id="KW-0012">Acyltransferase</keyword>
<dbReference type="InterPro" id="IPR018372">
    <property type="entry name" value="Chloramphenicol_AcTrfase_AS"/>
</dbReference>
<dbReference type="PIRSF" id="PIRSF000440">
    <property type="entry name" value="CAT"/>
    <property type="match status" value="1"/>
</dbReference>
<dbReference type="GO" id="GO:0046677">
    <property type="term" value="P:response to antibiotic"/>
    <property type="evidence" value="ECO:0007669"/>
    <property type="project" value="UniProtKB-KW"/>
</dbReference>
<keyword evidence="5 9" id="KW-0808">Transferase</keyword>
<evidence type="ECO:0000256" key="8">
    <source>
        <dbReference type="PIRSR" id="PIRSR000440-1"/>
    </source>
</evidence>
<protein>
    <recommendedName>
        <fullName evidence="4 9">Chloramphenicol acetyltransferase</fullName>
        <ecNumber evidence="3 9">2.3.1.28</ecNumber>
    </recommendedName>
</protein>
<dbReference type="GO" id="GO:0008811">
    <property type="term" value="F:chloramphenicol O-acetyltransferase activity"/>
    <property type="evidence" value="ECO:0007669"/>
    <property type="project" value="UniProtKB-EC"/>
</dbReference>
<evidence type="ECO:0000256" key="6">
    <source>
        <dbReference type="ARBA" id="ARBA00023251"/>
    </source>
</evidence>
<evidence type="ECO:0000256" key="4">
    <source>
        <dbReference type="ARBA" id="ARBA00020291"/>
    </source>
</evidence>
<comment type="catalytic activity">
    <reaction evidence="9">
        <text>chloramphenicol + acetyl-CoA = chloramphenicol 3-acetate + CoA</text>
        <dbReference type="Rhea" id="RHEA:18421"/>
        <dbReference type="ChEBI" id="CHEBI:16730"/>
        <dbReference type="ChEBI" id="CHEBI:17698"/>
        <dbReference type="ChEBI" id="CHEBI:57287"/>
        <dbReference type="ChEBI" id="CHEBI:57288"/>
        <dbReference type="EC" id="2.3.1.28"/>
    </reaction>
</comment>
<dbReference type="Pfam" id="PF00302">
    <property type="entry name" value="CAT"/>
    <property type="match status" value="1"/>
</dbReference>
<dbReference type="NCBIfam" id="NF000491">
    <property type="entry name" value="chloram_CatA"/>
    <property type="match status" value="1"/>
</dbReference>
<dbReference type="Gene3D" id="3.30.559.10">
    <property type="entry name" value="Chloramphenicol acetyltransferase-like domain"/>
    <property type="match status" value="1"/>
</dbReference>
<keyword evidence="6 9" id="KW-0046">Antibiotic resistance</keyword>
<feature type="active site" description="Proton acceptor" evidence="8">
    <location>
        <position position="191"/>
    </location>
</feature>
<dbReference type="AlphaFoldDB" id="A0A6L9G7D9"/>
<dbReference type="InterPro" id="IPR023213">
    <property type="entry name" value="CAT-like_dom_sf"/>
</dbReference>
<gene>
    <name evidence="11" type="primary">catA</name>
    <name evidence="11" type="ORF">GT020_09670</name>
</gene>
<name>A0A6L9G7D9_9MICC</name>
<dbReference type="Proteomes" id="UP000477543">
    <property type="component" value="Unassembled WGS sequence"/>
</dbReference>
<dbReference type="InterPro" id="IPR001707">
    <property type="entry name" value="Cmp_AcTrfase"/>
</dbReference>
<dbReference type="SUPFAM" id="SSF52777">
    <property type="entry name" value="CoA-dependent acyltransferases"/>
    <property type="match status" value="1"/>
</dbReference>
<evidence type="ECO:0000256" key="7">
    <source>
        <dbReference type="ARBA" id="ARBA00023315"/>
    </source>
</evidence>
<dbReference type="PANTHER" id="PTHR38474:SF2">
    <property type="entry name" value="CHLORAMPHENICOL ACETYLTRANSFERASE"/>
    <property type="match status" value="1"/>
</dbReference>
<dbReference type="EC" id="2.3.1.28" evidence="3 9"/>
<evidence type="ECO:0000256" key="5">
    <source>
        <dbReference type="ARBA" id="ARBA00022679"/>
    </source>
</evidence>
<organism evidence="11 12">
    <name type="scientific">Glutamicibacter soli</name>
    <dbReference type="NCBI Taxonomy" id="453836"/>
    <lineage>
        <taxon>Bacteria</taxon>
        <taxon>Bacillati</taxon>
        <taxon>Actinomycetota</taxon>
        <taxon>Actinomycetes</taxon>
        <taxon>Micrococcales</taxon>
        <taxon>Micrococcaceae</taxon>
        <taxon>Glutamicibacter</taxon>
    </lineage>
</organism>
<evidence type="ECO:0000313" key="12">
    <source>
        <dbReference type="Proteomes" id="UP000477543"/>
    </source>
</evidence>
<comment type="function">
    <text evidence="1 9">This enzyme is an effector of chloramphenicol resistance in bacteria.</text>
</comment>
<proteinExistence type="inferred from homology"/>
<dbReference type="EMBL" id="WYDN01000007">
    <property type="protein sequence ID" value="NAZ16330.1"/>
    <property type="molecule type" value="Genomic_DNA"/>
</dbReference>
<evidence type="ECO:0000256" key="10">
    <source>
        <dbReference type="RuleBase" id="RU004156"/>
    </source>
</evidence>
<accession>A0A6L9G7D9</accession>
<evidence type="ECO:0000256" key="3">
    <source>
        <dbReference type="ARBA" id="ARBA00013235"/>
    </source>
</evidence>
<comment type="caution">
    <text evidence="11">The sequence shown here is derived from an EMBL/GenBank/DDBJ whole genome shotgun (WGS) entry which is preliminary data.</text>
</comment>
<evidence type="ECO:0000313" key="11">
    <source>
        <dbReference type="EMBL" id="NAZ16330.1"/>
    </source>
</evidence>
<comment type="similarity">
    <text evidence="2 10">Belongs to the chloramphenicol acetyltransferase family.</text>
</comment>
<dbReference type="PROSITE" id="PS00100">
    <property type="entry name" value="CAT"/>
    <property type="match status" value="1"/>
</dbReference>
<evidence type="ECO:0000256" key="1">
    <source>
        <dbReference type="ARBA" id="ARBA00002150"/>
    </source>
</evidence>